<evidence type="ECO:0008006" key="6">
    <source>
        <dbReference type="Google" id="ProtNLM"/>
    </source>
</evidence>
<evidence type="ECO:0000256" key="2">
    <source>
        <dbReference type="SAM" id="MobiDB-lite"/>
    </source>
</evidence>
<dbReference type="Gene3D" id="1.25.10.10">
    <property type="entry name" value="Leucine-rich Repeat Variant"/>
    <property type="match status" value="1"/>
</dbReference>
<keyword evidence="3" id="KW-1133">Transmembrane helix</keyword>
<dbReference type="InterPro" id="IPR011989">
    <property type="entry name" value="ARM-like"/>
</dbReference>
<feature type="compositionally biased region" description="Polar residues" evidence="2">
    <location>
        <begin position="38"/>
        <end position="58"/>
    </location>
</feature>
<dbReference type="SMART" id="SM00185">
    <property type="entry name" value="ARM"/>
    <property type="match status" value="2"/>
</dbReference>
<dbReference type="AlphaFoldDB" id="A0ABD2YHL0"/>
<feature type="transmembrane region" description="Helical" evidence="3">
    <location>
        <begin position="85"/>
        <end position="109"/>
    </location>
</feature>
<dbReference type="EMBL" id="JBJUIK010000013">
    <property type="protein sequence ID" value="KAL3505837.1"/>
    <property type="molecule type" value="Genomic_DNA"/>
</dbReference>
<feature type="transmembrane region" description="Helical" evidence="3">
    <location>
        <begin position="276"/>
        <end position="296"/>
    </location>
</feature>
<dbReference type="Proteomes" id="UP001630127">
    <property type="component" value="Unassembled WGS sequence"/>
</dbReference>
<evidence type="ECO:0000256" key="3">
    <source>
        <dbReference type="SAM" id="Phobius"/>
    </source>
</evidence>
<sequence length="844" mass="94801">MMDPASSNDSEGSIHLHISELNARISGTDSSGPSPSTNLQPQSSIQTNITSTGHSVTSGRRAKEIPAPEKKLTLFSLRLAVLEKAATGLGTLGFIWATVVLLGGFAIVIDKTDFWFITTILLIEGTRIFSRSHELEYQHEATWSISDVGISSFRALRSSSHFIIKAVKGIFSPIAAVGNPSRRNTREIITQSTHQASRKNWHQQKMPTRTWNSSEVPFVPYASWVFISRNISRLLYWLQLASATACVVLSLIKLVKRNFGVDAGDDAKGKEDKKNLKSALIIFYSLALAEALLFLLEKAYWEWNVIFRKILDEVNNECELGPSGMIAIRRFFYDAYSKCVYGSIFDGLKMDIISFAMDLLNSNSPEEQFIGAQILEKFSVSKRFSDDTLQKIGINLSVMERLVEMLNWKDPQEEQLRKSAAEIVAHLAGKKQNSLRVAGIPGAMESISSLLRISRSFGEAADEIPEKRIIFDDEHYSFWTFNHLGLTILKKLAREHDNCWKIGNTRGLLPKIIDCTHAGERLLTHEAATSSQILTVKRSLQVVKMLSSTAGATGKLLREEISEIVFTISNIRDILRHGEKHPTLQKLGIDILRNLGMEEDATERIGATGGVLKELFNIFFKQVTDERHKDVKIEAGAAISMLAFESKSNCMRILRLNVTEKLVEALEDPILQINAARILRNLCAFSGEDSFDQLKHLIAAGPTVLKAIMRNEIKLQEVMIGLAARIFKFMPSRESRIMFQTAHIQEVEVANKLVEILKQNQYPSIKVPRMRRFVLELAIWMMKDKKTNIRIFKNLGMQMQLECLMDTISDIESFNIFSGTVGLGRHRTTIHSLVETAMQLLADG</sequence>
<keyword evidence="3" id="KW-0812">Transmembrane</keyword>
<gene>
    <name evidence="4" type="ORF">ACH5RR_031219</name>
</gene>
<keyword evidence="5" id="KW-1185">Reference proteome</keyword>
<reference evidence="4 5" key="1">
    <citation type="submission" date="2024-11" db="EMBL/GenBank/DDBJ databases">
        <title>A near-complete genome assembly of Cinchona calisaya.</title>
        <authorList>
            <person name="Lian D.C."/>
            <person name="Zhao X.W."/>
            <person name="Wei L."/>
        </authorList>
    </citation>
    <scope>NUCLEOTIDE SEQUENCE [LARGE SCALE GENOMIC DNA]</scope>
    <source>
        <tissue evidence="4">Nenye</tissue>
    </source>
</reference>
<proteinExistence type="predicted"/>
<dbReference type="PANTHER" id="PTHR33115:SF50">
    <property type="entry name" value="ARM REPEAT SUPERFAMILY PROTEIN"/>
    <property type="match status" value="1"/>
</dbReference>
<dbReference type="SUPFAM" id="SSF48371">
    <property type="entry name" value="ARM repeat"/>
    <property type="match status" value="1"/>
</dbReference>
<feature type="compositionally biased region" description="Low complexity" evidence="2">
    <location>
        <begin position="26"/>
        <end position="37"/>
    </location>
</feature>
<dbReference type="InterPro" id="IPR000225">
    <property type="entry name" value="Armadillo"/>
</dbReference>
<comment type="caution">
    <text evidence="4">The sequence shown here is derived from an EMBL/GenBank/DDBJ whole genome shotgun (WGS) entry which is preliminary data.</text>
</comment>
<organism evidence="4 5">
    <name type="scientific">Cinchona calisaya</name>
    <dbReference type="NCBI Taxonomy" id="153742"/>
    <lineage>
        <taxon>Eukaryota</taxon>
        <taxon>Viridiplantae</taxon>
        <taxon>Streptophyta</taxon>
        <taxon>Embryophyta</taxon>
        <taxon>Tracheophyta</taxon>
        <taxon>Spermatophyta</taxon>
        <taxon>Magnoliopsida</taxon>
        <taxon>eudicotyledons</taxon>
        <taxon>Gunneridae</taxon>
        <taxon>Pentapetalae</taxon>
        <taxon>asterids</taxon>
        <taxon>lamiids</taxon>
        <taxon>Gentianales</taxon>
        <taxon>Rubiaceae</taxon>
        <taxon>Cinchonoideae</taxon>
        <taxon>Cinchoneae</taxon>
        <taxon>Cinchona</taxon>
    </lineage>
</organism>
<accession>A0ABD2YHL0</accession>
<protein>
    <recommendedName>
        <fullName evidence="6">ARM repeat superfamily protein</fullName>
    </recommendedName>
</protein>
<feature type="region of interest" description="Disordered" evidence="2">
    <location>
        <begin position="25"/>
        <end position="63"/>
    </location>
</feature>
<name>A0ABD2YHL0_9GENT</name>
<keyword evidence="1" id="KW-0677">Repeat</keyword>
<dbReference type="PANTHER" id="PTHR33115">
    <property type="entry name" value="ARM REPEAT SUPERFAMILY PROTEIN"/>
    <property type="match status" value="1"/>
</dbReference>
<evidence type="ECO:0000313" key="4">
    <source>
        <dbReference type="EMBL" id="KAL3505837.1"/>
    </source>
</evidence>
<evidence type="ECO:0000256" key="1">
    <source>
        <dbReference type="ARBA" id="ARBA00022737"/>
    </source>
</evidence>
<evidence type="ECO:0000313" key="5">
    <source>
        <dbReference type="Proteomes" id="UP001630127"/>
    </source>
</evidence>
<keyword evidence="3" id="KW-0472">Membrane</keyword>
<dbReference type="InterPro" id="IPR016024">
    <property type="entry name" value="ARM-type_fold"/>
</dbReference>